<keyword evidence="7 16" id="KW-0418">Kinase</keyword>
<dbReference type="Pfam" id="PF23446">
    <property type="entry name" value="LysM1_NFP_LYK"/>
    <property type="match status" value="1"/>
</dbReference>
<evidence type="ECO:0000256" key="6">
    <source>
        <dbReference type="ARBA" id="ARBA00022741"/>
    </source>
</evidence>
<evidence type="ECO:0000313" key="16">
    <source>
        <dbReference type="EMBL" id="AES80326.1"/>
    </source>
</evidence>
<dbReference type="InterPro" id="IPR008271">
    <property type="entry name" value="Ser/Thr_kinase_AS"/>
</dbReference>
<feature type="domain" description="Protein kinase" evidence="15">
    <location>
        <begin position="362"/>
        <end position="635"/>
    </location>
</feature>
<evidence type="ECO:0000256" key="12">
    <source>
        <dbReference type="ARBA" id="ARBA00047951"/>
    </source>
</evidence>
<keyword evidence="3" id="KW-0808">Transferase</keyword>
<comment type="catalytic activity">
    <reaction evidence="12">
        <text>L-threonyl-[protein] + ATP = O-phospho-L-threonyl-[protein] + ADP + H(+)</text>
        <dbReference type="Rhea" id="RHEA:46608"/>
        <dbReference type="Rhea" id="RHEA-COMP:11060"/>
        <dbReference type="Rhea" id="RHEA-COMP:11605"/>
        <dbReference type="ChEBI" id="CHEBI:15378"/>
        <dbReference type="ChEBI" id="CHEBI:30013"/>
        <dbReference type="ChEBI" id="CHEBI:30616"/>
        <dbReference type="ChEBI" id="CHEBI:61977"/>
        <dbReference type="ChEBI" id="CHEBI:456216"/>
    </reaction>
</comment>
<sequence length="776" mass="86684">MNTLDLKLHLKIEVQLIKLMKFLYLYILLCMLPYSINCQQILLNTTVTDCSGTPSAPKGYLCNSPQNSCNSFLTFRSKPSYDNPTSIAYLLGSEASTIASINNISRNEKLPTNKTIIVPILCSCSGNIYQHNTPYTVQKGDTYFHLVNETYQSLTTCQALKGQNYYASENIAIGAEVTVPVLCACPTTTQMAKGITSLLVYIVNYGETVKSIGEAYGVDEQSILEANELQPSENRSVILFALTPILLPLRGKSCKEDPDSFYCTCSQGRLADGSCNESHGQKFPAKLVAALGVGIGAGFLVLFLLSYRLYQYIKKKRASIRKEKLFRQNGGYLLQEKLSSYGNGEMAKLFTAEELQRATDDYNQSRFLGQGGYGTVYKGMLPDGTIVAVKKSKHLDRNQIETFVNEVVILSQINHRNIVKLLGCCLETETPLLVYEYIHSGTLSQHIHGKDRDSSLSWESRLRIACEVAGAVTYMHFSASIPIFHRDIKPSNILLDNNYSAKVSDFGTSRSIPLDKTHLTTAVGGTFGYMDPEYFQSSQFTDKSDVYSFGVVLVELITGRKPITFNDEDEGQNMTAHFISVMKENQLPQILDNALVNEARKDDILAIANLAMRCLRLNGKKRPTMKEVSMELEALRKVQSSLHIKDDQESPSDEQSLRHTTNDTFHESTVESFSLSSRQVKLRLVPSTFLHAIAQNILNSFFRRGLGLLKFLVSSCGSRIEISRITIDRDSWVILIKIQDCVSENSGLELLFQPFECPFSLCYPREAVSHPHVSNN</sequence>
<dbReference type="PANTHER" id="PTHR27005">
    <property type="entry name" value="WALL-ASSOCIATED RECEPTOR KINASE-LIKE 21"/>
    <property type="match status" value="1"/>
</dbReference>
<evidence type="ECO:0000256" key="7">
    <source>
        <dbReference type="ARBA" id="ARBA00022777"/>
    </source>
</evidence>
<keyword evidence="2" id="KW-0723">Serine/threonine-protein kinase</keyword>
<dbReference type="SMART" id="SM00220">
    <property type="entry name" value="S_TKc"/>
    <property type="match status" value="1"/>
</dbReference>
<evidence type="ECO:0000313" key="18">
    <source>
        <dbReference type="Proteomes" id="UP000002051"/>
    </source>
</evidence>
<evidence type="ECO:0000313" key="17">
    <source>
        <dbReference type="EnsemblPlants" id="AES80326"/>
    </source>
</evidence>
<dbReference type="ExpressionAtlas" id="G7KQJ8">
    <property type="expression patterns" value="differential"/>
</dbReference>
<proteinExistence type="predicted"/>
<dbReference type="InterPro" id="IPR018392">
    <property type="entry name" value="LysM"/>
</dbReference>
<evidence type="ECO:0000256" key="1">
    <source>
        <dbReference type="ARBA" id="ARBA00004479"/>
    </source>
</evidence>
<dbReference type="GO" id="GO:0007166">
    <property type="term" value="P:cell surface receptor signaling pathway"/>
    <property type="evidence" value="ECO:0000318"/>
    <property type="project" value="GO_Central"/>
</dbReference>
<evidence type="ECO:0000256" key="9">
    <source>
        <dbReference type="ARBA" id="ARBA00022989"/>
    </source>
</evidence>
<dbReference type="PROSITE" id="PS00108">
    <property type="entry name" value="PROTEIN_KINASE_ST"/>
    <property type="match status" value="1"/>
</dbReference>
<dbReference type="PaxDb" id="3880-AES80326"/>
<dbReference type="EnsemblPlants" id="AES80326">
    <property type="protein sequence ID" value="AES80326"/>
    <property type="gene ID" value="MTR_7g079350"/>
</dbReference>
<reference evidence="16 18" key="2">
    <citation type="journal article" date="2014" name="BMC Genomics">
        <title>An improved genome release (version Mt4.0) for the model legume Medicago truncatula.</title>
        <authorList>
            <person name="Tang H."/>
            <person name="Krishnakumar V."/>
            <person name="Bidwell S."/>
            <person name="Rosen B."/>
            <person name="Chan A."/>
            <person name="Zhou S."/>
            <person name="Gentzbittel L."/>
            <person name="Childs K.L."/>
            <person name="Yandell M."/>
            <person name="Gundlach H."/>
            <person name="Mayer K.F."/>
            <person name="Schwartz D.C."/>
            <person name="Town C.D."/>
        </authorList>
    </citation>
    <scope>GENOME REANNOTATION</scope>
    <source>
        <strain evidence="17 18">cv. Jemalong A17</strain>
    </source>
</reference>
<name>G7KQJ8_MEDTR</name>
<keyword evidence="9 14" id="KW-1133">Transmembrane helix</keyword>
<dbReference type="Pfam" id="PF23473">
    <property type="entry name" value="LysM3_LYK4_5"/>
    <property type="match status" value="1"/>
</dbReference>
<dbReference type="Gene3D" id="1.10.510.10">
    <property type="entry name" value="Transferase(Phosphotransferase) domain 1"/>
    <property type="match status" value="1"/>
</dbReference>
<dbReference type="EMBL" id="CM001223">
    <property type="protein sequence ID" value="AES80326.1"/>
    <property type="molecule type" value="Genomic_DNA"/>
</dbReference>
<accession>G7KQJ8</accession>
<evidence type="ECO:0000256" key="13">
    <source>
        <dbReference type="PROSITE-ProRule" id="PRU10141"/>
    </source>
</evidence>
<organism evidence="16 18">
    <name type="scientific">Medicago truncatula</name>
    <name type="common">Barrel medic</name>
    <name type="synonym">Medicago tribuloides</name>
    <dbReference type="NCBI Taxonomy" id="3880"/>
    <lineage>
        <taxon>Eukaryota</taxon>
        <taxon>Viridiplantae</taxon>
        <taxon>Streptophyta</taxon>
        <taxon>Embryophyta</taxon>
        <taxon>Tracheophyta</taxon>
        <taxon>Spermatophyta</taxon>
        <taxon>Magnoliopsida</taxon>
        <taxon>eudicotyledons</taxon>
        <taxon>Gunneridae</taxon>
        <taxon>Pentapetalae</taxon>
        <taxon>rosids</taxon>
        <taxon>fabids</taxon>
        <taxon>Fabales</taxon>
        <taxon>Fabaceae</taxon>
        <taxon>Papilionoideae</taxon>
        <taxon>50 kb inversion clade</taxon>
        <taxon>NPAAA clade</taxon>
        <taxon>Hologalegina</taxon>
        <taxon>IRL clade</taxon>
        <taxon>Trifolieae</taxon>
        <taxon>Medicago</taxon>
    </lineage>
</organism>
<dbReference type="FunFam" id="3.30.200.20:FF:000043">
    <property type="entry name" value="Wall-associated receptor kinase 2"/>
    <property type="match status" value="1"/>
</dbReference>
<gene>
    <name evidence="16" type="ordered locus">MTR_7g079350</name>
</gene>
<keyword evidence="5" id="KW-0732">Signal</keyword>
<dbReference type="AlphaFoldDB" id="G7KQJ8"/>
<dbReference type="InterPro" id="IPR045274">
    <property type="entry name" value="WAK-like"/>
</dbReference>
<keyword evidence="8 13" id="KW-0067">ATP-binding</keyword>
<dbReference type="PROSITE" id="PS50011">
    <property type="entry name" value="PROTEIN_KINASE_DOM"/>
    <property type="match status" value="1"/>
</dbReference>
<protein>
    <submittedName>
        <fullName evidence="16">LysM type receptor kinase</fullName>
    </submittedName>
</protein>
<reference evidence="16 18" key="1">
    <citation type="journal article" date="2011" name="Nature">
        <title>The Medicago genome provides insight into the evolution of rhizobial symbioses.</title>
        <authorList>
            <person name="Young N.D."/>
            <person name="Debelle F."/>
            <person name="Oldroyd G.E."/>
            <person name="Geurts R."/>
            <person name="Cannon S.B."/>
            <person name="Udvardi M.K."/>
            <person name="Benedito V.A."/>
            <person name="Mayer K.F."/>
            <person name="Gouzy J."/>
            <person name="Schoof H."/>
            <person name="Van de Peer Y."/>
            <person name="Proost S."/>
            <person name="Cook D.R."/>
            <person name="Meyers B.C."/>
            <person name="Spannagl M."/>
            <person name="Cheung F."/>
            <person name="De Mita S."/>
            <person name="Krishnakumar V."/>
            <person name="Gundlach H."/>
            <person name="Zhou S."/>
            <person name="Mudge J."/>
            <person name="Bharti A.K."/>
            <person name="Murray J.D."/>
            <person name="Naoumkina M.A."/>
            <person name="Rosen B."/>
            <person name="Silverstein K.A."/>
            <person name="Tang H."/>
            <person name="Rombauts S."/>
            <person name="Zhao P.X."/>
            <person name="Zhou P."/>
            <person name="Barbe V."/>
            <person name="Bardou P."/>
            <person name="Bechner M."/>
            <person name="Bellec A."/>
            <person name="Berger A."/>
            <person name="Berges H."/>
            <person name="Bidwell S."/>
            <person name="Bisseling T."/>
            <person name="Choisne N."/>
            <person name="Couloux A."/>
            <person name="Denny R."/>
            <person name="Deshpande S."/>
            <person name="Dai X."/>
            <person name="Doyle J.J."/>
            <person name="Dudez A.M."/>
            <person name="Farmer A.D."/>
            <person name="Fouteau S."/>
            <person name="Franken C."/>
            <person name="Gibelin C."/>
            <person name="Gish J."/>
            <person name="Goldstein S."/>
            <person name="Gonzalez A.J."/>
            <person name="Green P.J."/>
            <person name="Hallab A."/>
            <person name="Hartog M."/>
            <person name="Hua A."/>
            <person name="Humphray S.J."/>
            <person name="Jeong D.H."/>
            <person name="Jing Y."/>
            <person name="Jocker A."/>
            <person name="Kenton S.M."/>
            <person name="Kim D.J."/>
            <person name="Klee K."/>
            <person name="Lai H."/>
            <person name="Lang C."/>
            <person name="Lin S."/>
            <person name="Macmil S.L."/>
            <person name="Magdelenat G."/>
            <person name="Matthews L."/>
            <person name="McCorrison J."/>
            <person name="Monaghan E.L."/>
            <person name="Mun J.H."/>
            <person name="Najar F.Z."/>
            <person name="Nicholson C."/>
            <person name="Noirot C."/>
            <person name="O'Bleness M."/>
            <person name="Paule C.R."/>
            <person name="Poulain J."/>
            <person name="Prion F."/>
            <person name="Qin B."/>
            <person name="Qu C."/>
            <person name="Retzel E.F."/>
            <person name="Riddle C."/>
            <person name="Sallet E."/>
            <person name="Samain S."/>
            <person name="Samson N."/>
            <person name="Sanders I."/>
            <person name="Saurat O."/>
            <person name="Scarpelli C."/>
            <person name="Schiex T."/>
            <person name="Segurens B."/>
            <person name="Severin A.J."/>
            <person name="Sherrier D.J."/>
            <person name="Shi R."/>
            <person name="Sims S."/>
            <person name="Singer S.R."/>
            <person name="Sinharoy S."/>
            <person name="Sterck L."/>
            <person name="Viollet A."/>
            <person name="Wang B.B."/>
            <person name="Wang K."/>
            <person name="Wang M."/>
            <person name="Wang X."/>
            <person name="Warfsmann J."/>
            <person name="Weissenbach J."/>
            <person name="White D.D."/>
            <person name="White J.D."/>
            <person name="Wiley G.B."/>
            <person name="Wincker P."/>
            <person name="Xing Y."/>
            <person name="Yang L."/>
            <person name="Yao Z."/>
            <person name="Ying F."/>
            <person name="Zhai J."/>
            <person name="Zhou L."/>
            <person name="Zuber A."/>
            <person name="Denarie J."/>
            <person name="Dixon R.A."/>
            <person name="May G.D."/>
            <person name="Schwartz D.C."/>
            <person name="Rogers J."/>
            <person name="Quetier F."/>
            <person name="Town C.D."/>
            <person name="Roe B.A."/>
        </authorList>
    </citation>
    <scope>NUCLEOTIDE SEQUENCE [LARGE SCALE GENOMIC DNA]</scope>
    <source>
        <strain evidence="16">A17</strain>
        <strain evidence="17 18">cv. Jemalong A17</strain>
    </source>
</reference>
<dbReference type="SUPFAM" id="SSF56112">
    <property type="entry name" value="Protein kinase-like (PK-like)"/>
    <property type="match status" value="1"/>
</dbReference>
<dbReference type="GO" id="GO:0005886">
    <property type="term" value="C:plasma membrane"/>
    <property type="evidence" value="ECO:0000318"/>
    <property type="project" value="GO_Central"/>
</dbReference>
<evidence type="ECO:0000256" key="4">
    <source>
        <dbReference type="ARBA" id="ARBA00022692"/>
    </source>
</evidence>
<dbReference type="InterPro" id="IPR056563">
    <property type="entry name" value="LysM3_LYK4_5"/>
</dbReference>
<reference evidence="17" key="3">
    <citation type="submission" date="2015-04" db="UniProtKB">
        <authorList>
            <consortium name="EnsemblPlants"/>
        </authorList>
    </citation>
    <scope>IDENTIFICATION</scope>
    <source>
        <strain evidence="17">cv. Jemalong A17</strain>
    </source>
</reference>
<dbReference type="OMA" id="QINHDHE"/>
<dbReference type="InterPro" id="IPR017441">
    <property type="entry name" value="Protein_kinase_ATP_BS"/>
</dbReference>
<dbReference type="Gene3D" id="3.30.200.20">
    <property type="entry name" value="Phosphorylase Kinase, domain 1"/>
    <property type="match status" value="1"/>
</dbReference>
<evidence type="ECO:0000256" key="3">
    <source>
        <dbReference type="ARBA" id="ARBA00022679"/>
    </source>
</evidence>
<dbReference type="GO" id="GO:0005524">
    <property type="term" value="F:ATP binding"/>
    <property type="evidence" value="ECO:0007669"/>
    <property type="project" value="UniProtKB-UniRule"/>
</dbReference>
<keyword evidence="6 13" id="KW-0547">Nucleotide-binding</keyword>
<dbReference type="GO" id="GO:0004674">
    <property type="term" value="F:protein serine/threonine kinase activity"/>
    <property type="evidence" value="ECO:0007669"/>
    <property type="project" value="UniProtKB-KW"/>
</dbReference>
<evidence type="ECO:0000256" key="10">
    <source>
        <dbReference type="ARBA" id="ARBA00023136"/>
    </source>
</evidence>
<dbReference type="HOGENOM" id="CLU_000288_99_0_1"/>
<evidence type="ECO:0000256" key="14">
    <source>
        <dbReference type="SAM" id="Phobius"/>
    </source>
</evidence>
<dbReference type="InterPro" id="IPR011009">
    <property type="entry name" value="Kinase-like_dom_sf"/>
</dbReference>
<dbReference type="eggNOG" id="ENOG502RE2V">
    <property type="taxonomic scope" value="Eukaryota"/>
</dbReference>
<keyword evidence="18" id="KW-1185">Reference proteome</keyword>
<dbReference type="InterPro" id="IPR056561">
    <property type="entry name" value="NFP_LYK_LysM1"/>
</dbReference>
<evidence type="ECO:0000256" key="11">
    <source>
        <dbReference type="ARBA" id="ARBA00047558"/>
    </source>
</evidence>
<dbReference type="CDD" id="cd14066">
    <property type="entry name" value="STKc_IRAK"/>
    <property type="match status" value="1"/>
</dbReference>
<evidence type="ECO:0000256" key="5">
    <source>
        <dbReference type="ARBA" id="ARBA00022729"/>
    </source>
</evidence>
<dbReference type="InterPro" id="IPR000719">
    <property type="entry name" value="Prot_kinase_dom"/>
</dbReference>
<dbReference type="InterPro" id="IPR056562">
    <property type="entry name" value="LysM2_CERK1_LYK3_4_5"/>
</dbReference>
<dbReference type="PROSITE" id="PS00107">
    <property type="entry name" value="PROTEIN_KINASE_ATP"/>
    <property type="match status" value="1"/>
</dbReference>
<comment type="subcellular location">
    <subcellularLocation>
        <location evidence="1">Membrane</location>
        <topology evidence="1">Single-pass type I membrane protein</topology>
    </subcellularLocation>
</comment>
<dbReference type="Pfam" id="PF23472">
    <property type="entry name" value="LysM2_CERK1_LYK3_4_5"/>
    <property type="match status" value="1"/>
</dbReference>
<keyword evidence="16" id="KW-0675">Receptor</keyword>
<feature type="transmembrane region" description="Helical" evidence="14">
    <location>
        <begin position="287"/>
        <end position="307"/>
    </location>
</feature>
<evidence type="ECO:0000256" key="8">
    <source>
        <dbReference type="ARBA" id="ARBA00022840"/>
    </source>
</evidence>
<evidence type="ECO:0000256" key="2">
    <source>
        <dbReference type="ARBA" id="ARBA00022527"/>
    </source>
</evidence>
<dbReference type="Pfam" id="PF00069">
    <property type="entry name" value="Pkinase"/>
    <property type="match status" value="1"/>
</dbReference>
<dbReference type="SMART" id="SM00257">
    <property type="entry name" value="LysM"/>
    <property type="match status" value="3"/>
</dbReference>
<keyword evidence="10 14" id="KW-0472">Membrane</keyword>
<keyword evidence="4 14" id="KW-0812">Transmembrane</keyword>
<comment type="catalytic activity">
    <reaction evidence="11">
        <text>L-seryl-[protein] + ATP = O-phospho-L-seryl-[protein] + ADP + H(+)</text>
        <dbReference type="Rhea" id="RHEA:17989"/>
        <dbReference type="Rhea" id="RHEA-COMP:9863"/>
        <dbReference type="Rhea" id="RHEA-COMP:11604"/>
        <dbReference type="ChEBI" id="CHEBI:15378"/>
        <dbReference type="ChEBI" id="CHEBI:29999"/>
        <dbReference type="ChEBI" id="CHEBI:30616"/>
        <dbReference type="ChEBI" id="CHEBI:83421"/>
        <dbReference type="ChEBI" id="CHEBI:456216"/>
    </reaction>
</comment>
<dbReference type="Proteomes" id="UP000002051">
    <property type="component" value="Unassembled WGS sequence"/>
</dbReference>
<dbReference type="PANTHER" id="PTHR27005:SF537">
    <property type="entry name" value="LYSM TYPE RECEPTOR KINASE"/>
    <property type="match status" value="1"/>
</dbReference>
<dbReference type="FunFam" id="1.10.510.10:FF:000084">
    <property type="entry name" value="Wall-associated receptor kinase 2"/>
    <property type="match status" value="1"/>
</dbReference>
<feature type="binding site" evidence="13">
    <location>
        <position position="391"/>
    </location>
    <ligand>
        <name>ATP</name>
        <dbReference type="ChEBI" id="CHEBI:30616"/>
    </ligand>
</feature>
<evidence type="ECO:0000259" key="15">
    <source>
        <dbReference type="PROSITE" id="PS50011"/>
    </source>
</evidence>